<accession>C0HIQ6</accession>
<protein>
    <submittedName>
        <fullName evidence="2">Uncharacterized protein</fullName>
    </submittedName>
</protein>
<evidence type="ECO:0000313" key="2">
    <source>
        <dbReference type="EMBL" id="ACN26909.1"/>
    </source>
</evidence>
<reference evidence="2" key="1">
    <citation type="journal article" date="2009" name="PLoS Genet.">
        <title>Sequencing, mapping, and analysis of 27,455 maize full-length cDNAs.</title>
        <authorList>
            <person name="Soderlund C."/>
            <person name="Descour A."/>
            <person name="Kudrna D."/>
            <person name="Bomhoff M."/>
            <person name="Boyd L."/>
            <person name="Currie J."/>
            <person name="Angelova A."/>
            <person name="Collura K."/>
            <person name="Wissotski M."/>
            <person name="Ashley E."/>
            <person name="Morrow D."/>
            <person name="Fernandes J."/>
            <person name="Walbot V."/>
            <person name="Yu Y."/>
        </authorList>
    </citation>
    <scope>NUCLEOTIDE SEQUENCE</scope>
    <source>
        <strain evidence="2">B73</strain>
    </source>
</reference>
<dbReference type="EMBL" id="BT062212">
    <property type="protein sequence ID" value="ACN26909.1"/>
    <property type="molecule type" value="mRNA"/>
</dbReference>
<dbReference type="RefSeq" id="NP_001168041.1">
    <property type="nucleotide sequence ID" value="NM_001174570.1"/>
</dbReference>
<organism evidence="2">
    <name type="scientific">Zea mays</name>
    <name type="common">Maize</name>
    <dbReference type="NCBI Taxonomy" id="4577"/>
    <lineage>
        <taxon>Eukaryota</taxon>
        <taxon>Viridiplantae</taxon>
        <taxon>Streptophyta</taxon>
        <taxon>Embryophyta</taxon>
        <taxon>Tracheophyta</taxon>
        <taxon>Spermatophyta</taxon>
        <taxon>Magnoliopsida</taxon>
        <taxon>Liliopsida</taxon>
        <taxon>Poales</taxon>
        <taxon>Poaceae</taxon>
        <taxon>PACMAD clade</taxon>
        <taxon>Panicoideae</taxon>
        <taxon>Andropogonodae</taxon>
        <taxon>Andropogoneae</taxon>
        <taxon>Tripsacinae</taxon>
        <taxon>Zea</taxon>
    </lineage>
</organism>
<feature type="compositionally biased region" description="Pro residues" evidence="1">
    <location>
        <begin position="92"/>
        <end position="107"/>
    </location>
</feature>
<dbReference type="GeneID" id="100276641"/>
<evidence type="ECO:0000256" key="1">
    <source>
        <dbReference type="SAM" id="MobiDB-lite"/>
    </source>
</evidence>
<dbReference type="HOGENOM" id="CLU_1621447_0_0_1"/>
<sequence>MCSRSESGEEEKAIDGVQLRGHDGRGGTVPRPSQPQHQHDPDGRRGGGGGIAAQLPAQLLLRVLRGPQPRRRRRRGQVRVRARDPRRVVQVPAPPHQLPGPRPRPPAPVPAGLPRRAGAGRLVFRFLPHRRGPVSVRGQRRARRGESEKMMGYTCRVSLSEGKE</sequence>
<feature type="region of interest" description="Disordered" evidence="1">
    <location>
        <begin position="1"/>
        <end position="107"/>
    </location>
</feature>
<feature type="compositionally biased region" description="Basic residues" evidence="1">
    <location>
        <begin position="68"/>
        <end position="80"/>
    </location>
</feature>
<feature type="compositionally biased region" description="Low complexity" evidence="1">
    <location>
        <begin position="52"/>
        <end position="67"/>
    </location>
</feature>
<dbReference type="AlphaFoldDB" id="C0HIQ6"/>
<feature type="compositionally biased region" description="Basic and acidic residues" evidence="1">
    <location>
        <begin position="1"/>
        <end position="25"/>
    </location>
</feature>
<proteinExistence type="evidence at transcript level"/>
<name>C0HIQ6_MAIZE</name>